<dbReference type="RefSeq" id="WP_217735496.1">
    <property type="nucleotide sequence ID" value="NZ_JAHSPR010000011.1"/>
</dbReference>
<keyword evidence="2" id="KW-1185">Reference proteome</keyword>
<dbReference type="EMBL" id="JAHSPR010000011">
    <property type="protein sequence ID" value="MBV4398132.1"/>
    <property type="molecule type" value="Genomic_DNA"/>
</dbReference>
<accession>A0ABS6NSE0</accession>
<protein>
    <submittedName>
        <fullName evidence="1">Uncharacterized protein</fullName>
    </submittedName>
</protein>
<dbReference type="Proteomes" id="UP000722165">
    <property type="component" value="Unassembled WGS sequence"/>
</dbReference>
<organism evidence="1 2">
    <name type="scientific">Advenella alkanexedens</name>
    <dbReference type="NCBI Taxonomy" id="1481665"/>
    <lineage>
        <taxon>Bacteria</taxon>
        <taxon>Pseudomonadati</taxon>
        <taxon>Pseudomonadota</taxon>
        <taxon>Betaproteobacteria</taxon>
        <taxon>Burkholderiales</taxon>
        <taxon>Alcaligenaceae</taxon>
    </lineage>
</organism>
<sequence length="338" mass="38764">MEDSKKLYLSEFAVNLFSARWLMTSASQFMSGGTMGADEQNVANNCHIYLICKSPVISFSKDSLTYESGKLSVTANYRVEGEVREQEFSFEFPLLDGATDVKLSKYPHREILTLDSAGTEVRHLPASIVAMGMGWHLKNPELSNLEVLYIGQAFGDGSRTAFERLKSHSTLQKILAQAQYESPDSEIQILTFEYAPYRIIHQMDGRAGNVISDYRDLDRFRSIRDNHLSKYEQICLIEAGLIRYFQPRYNAIYKDNFPNDKHKILEGCYNLDFSGLIVEINTDELRFRLFSETVNPRDHHICQIDLLDPEKRWGFFHYGRGDGTFFKMPGVIARSPKC</sequence>
<gene>
    <name evidence="1" type="ORF">KU392_12860</name>
</gene>
<evidence type="ECO:0000313" key="2">
    <source>
        <dbReference type="Proteomes" id="UP000722165"/>
    </source>
</evidence>
<reference evidence="1 2" key="1">
    <citation type="submission" date="2021-06" db="EMBL/GenBank/DDBJ databases">
        <authorList>
            <person name="Lu T."/>
            <person name="Wang Q."/>
            <person name="Han X."/>
        </authorList>
    </citation>
    <scope>NUCLEOTIDE SEQUENCE [LARGE SCALE GENOMIC DNA]</scope>
    <source>
        <strain evidence="1 2">LAM0050</strain>
    </source>
</reference>
<evidence type="ECO:0000313" key="1">
    <source>
        <dbReference type="EMBL" id="MBV4398132.1"/>
    </source>
</evidence>
<comment type="caution">
    <text evidence="1">The sequence shown here is derived from an EMBL/GenBank/DDBJ whole genome shotgun (WGS) entry which is preliminary data.</text>
</comment>
<proteinExistence type="predicted"/>
<name>A0ABS6NSE0_9BURK</name>